<sequence length="450" mass="45492">MCTRTALYPVPAFPVLWIMRMRLAAAAMRVPHAAVLAVALASLTVLAGCGGGGGTDASAEQRPNVAPPSTTPVAAPPAVAPSVPQSSSPNVQPVTVDALPNRLRNILTTSVIVCTPGTADCATIDNVQVDTGSQGLRIFATALPATLALPAIAGAGGAAGVGTVSGACAVFGTGYTWGAVRTADVRIAGQIAADLPIQVIADPTVPTVPADCASSGPAMMTQATLPVNGILGIGLFAADCGSVCAGNALPRWYYVCDAGGACTSSSQPLASQVTNPVADFAENNNGVIIDLPAIPDAGTQTLTGQLIFGIGTQANNTLGGATVLRVNTQTGYLVTTADGQTWSRSFIDSGSNGMFFASTTLTPCGIWYCPPAQTTQTATMTGVDGAAMTLSFSVANAQALFATSNNAFDNLAGVSSTMFDWGLPFFFGRRIFTAIEARPTAAGNGPFYAF</sequence>
<reference evidence="2 3" key="1">
    <citation type="submission" date="2020-04" db="EMBL/GenBank/DDBJ databases">
        <authorList>
            <person name="De Canck E."/>
        </authorList>
    </citation>
    <scope>NUCLEOTIDE SEQUENCE [LARGE SCALE GENOMIC DNA]</scope>
    <source>
        <strain evidence="2 3">LMG 29542</strain>
    </source>
</reference>
<evidence type="ECO:0000313" key="2">
    <source>
        <dbReference type="EMBL" id="CAB3747253.1"/>
    </source>
</evidence>
<dbReference type="Pfam" id="PF11925">
    <property type="entry name" value="DUF3443"/>
    <property type="match status" value="1"/>
</dbReference>
<dbReference type="Proteomes" id="UP000494363">
    <property type="component" value="Unassembled WGS sequence"/>
</dbReference>
<protein>
    <recommendedName>
        <fullName evidence="4">DUF3443 domain-containing protein</fullName>
    </recommendedName>
</protein>
<name>A0A6J5D071_9BURK</name>
<proteinExistence type="predicted"/>
<gene>
    <name evidence="2" type="ORF">LMG29542_00368</name>
</gene>
<feature type="compositionally biased region" description="Low complexity" evidence="1">
    <location>
        <begin position="80"/>
        <end position="91"/>
    </location>
</feature>
<keyword evidence="3" id="KW-1185">Reference proteome</keyword>
<evidence type="ECO:0008006" key="4">
    <source>
        <dbReference type="Google" id="ProtNLM"/>
    </source>
</evidence>
<evidence type="ECO:0000313" key="3">
    <source>
        <dbReference type="Proteomes" id="UP000494363"/>
    </source>
</evidence>
<feature type="compositionally biased region" description="Pro residues" evidence="1">
    <location>
        <begin position="65"/>
        <end position="79"/>
    </location>
</feature>
<dbReference type="AlphaFoldDB" id="A0A6J5D071"/>
<feature type="region of interest" description="Disordered" evidence="1">
    <location>
        <begin position="52"/>
        <end position="91"/>
    </location>
</feature>
<accession>A0A6J5D071</accession>
<dbReference type="InterPro" id="IPR021847">
    <property type="entry name" value="DUF3443"/>
</dbReference>
<organism evidence="2 3">
    <name type="scientific">Paraburkholderia humisilvae</name>
    <dbReference type="NCBI Taxonomy" id="627669"/>
    <lineage>
        <taxon>Bacteria</taxon>
        <taxon>Pseudomonadati</taxon>
        <taxon>Pseudomonadota</taxon>
        <taxon>Betaproteobacteria</taxon>
        <taxon>Burkholderiales</taxon>
        <taxon>Burkholderiaceae</taxon>
        <taxon>Paraburkholderia</taxon>
    </lineage>
</organism>
<dbReference type="EMBL" id="CADIKH010000002">
    <property type="protein sequence ID" value="CAB3747253.1"/>
    <property type="molecule type" value="Genomic_DNA"/>
</dbReference>
<evidence type="ECO:0000256" key="1">
    <source>
        <dbReference type="SAM" id="MobiDB-lite"/>
    </source>
</evidence>